<name>A0AAV7WE44_PLEWA</name>
<keyword evidence="2" id="KW-1185">Reference proteome</keyword>
<dbReference type="AlphaFoldDB" id="A0AAV7WE44"/>
<accession>A0AAV7WE44</accession>
<evidence type="ECO:0008006" key="3">
    <source>
        <dbReference type="Google" id="ProtNLM"/>
    </source>
</evidence>
<sequence>MLAVFCTAACSVATASRASGKKGALGTRSLAPLLATCPPPRESRLLICAACRRSGLSSQLSADVRSPYLRLGYGFLDLCVVSAHQLITEQPPWRGNNHEGLNQEALEISDYRWPRLLCSALASPEDCEALFPLGRVLECVEAP</sequence>
<evidence type="ECO:0000313" key="2">
    <source>
        <dbReference type="Proteomes" id="UP001066276"/>
    </source>
</evidence>
<comment type="caution">
    <text evidence="1">The sequence shown here is derived from an EMBL/GenBank/DDBJ whole genome shotgun (WGS) entry which is preliminary data.</text>
</comment>
<organism evidence="1 2">
    <name type="scientific">Pleurodeles waltl</name>
    <name type="common">Iberian ribbed newt</name>
    <dbReference type="NCBI Taxonomy" id="8319"/>
    <lineage>
        <taxon>Eukaryota</taxon>
        <taxon>Metazoa</taxon>
        <taxon>Chordata</taxon>
        <taxon>Craniata</taxon>
        <taxon>Vertebrata</taxon>
        <taxon>Euteleostomi</taxon>
        <taxon>Amphibia</taxon>
        <taxon>Batrachia</taxon>
        <taxon>Caudata</taxon>
        <taxon>Salamandroidea</taxon>
        <taxon>Salamandridae</taxon>
        <taxon>Pleurodelinae</taxon>
        <taxon>Pleurodeles</taxon>
    </lineage>
</organism>
<protein>
    <recommendedName>
        <fullName evidence="3">Secreted protein</fullName>
    </recommendedName>
</protein>
<dbReference type="EMBL" id="JANPWB010000002">
    <property type="protein sequence ID" value="KAJ1211251.1"/>
    <property type="molecule type" value="Genomic_DNA"/>
</dbReference>
<dbReference type="Proteomes" id="UP001066276">
    <property type="component" value="Chromosome 1_2"/>
</dbReference>
<reference evidence="1" key="1">
    <citation type="journal article" date="2022" name="bioRxiv">
        <title>Sequencing and chromosome-scale assembly of the giantPleurodeles waltlgenome.</title>
        <authorList>
            <person name="Brown T."/>
            <person name="Elewa A."/>
            <person name="Iarovenko S."/>
            <person name="Subramanian E."/>
            <person name="Araus A.J."/>
            <person name="Petzold A."/>
            <person name="Susuki M."/>
            <person name="Suzuki K.-i.T."/>
            <person name="Hayashi T."/>
            <person name="Toyoda A."/>
            <person name="Oliveira C."/>
            <person name="Osipova E."/>
            <person name="Leigh N.D."/>
            <person name="Simon A."/>
            <person name="Yun M.H."/>
        </authorList>
    </citation>
    <scope>NUCLEOTIDE SEQUENCE</scope>
    <source>
        <strain evidence="1">20211129_DDA</strain>
        <tissue evidence="1">Liver</tissue>
    </source>
</reference>
<evidence type="ECO:0000313" key="1">
    <source>
        <dbReference type="EMBL" id="KAJ1211251.1"/>
    </source>
</evidence>
<gene>
    <name evidence="1" type="ORF">NDU88_006612</name>
</gene>
<proteinExistence type="predicted"/>